<dbReference type="Proteomes" id="UP000596079">
    <property type="component" value="Chromosome"/>
</dbReference>
<gene>
    <name evidence="1" type="ORF">IAQ69_07020</name>
</gene>
<evidence type="ECO:0000313" key="2">
    <source>
        <dbReference type="Proteomes" id="UP000596079"/>
    </source>
</evidence>
<sequence>MTEQVVKPTPYDDAQFLWCTKWCEEKGLSPYDAKNWADAKFEYLKLQEKNSD</sequence>
<dbReference type="AlphaFoldDB" id="A0A7T8ARQ8"/>
<protein>
    <submittedName>
        <fullName evidence="1">Uncharacterized protein</fullName>
    </submittedName>
</protein>
<evidence type="ECO:0000313" key="1">
    <source>
        <dbReference type="EMBL" id="QQN89397.1"/>
    </source>
</evidence>
<reference evidence="1 2" key="1">
    <citation type="submission" date="2020-08" db="EMBL/GenBank/DDBJ databases">
        <title>Emergence of ISAba1-mediated novel tet(X) in Acinetobacter variabilis from a chicken farm.</title>
        <authorList>
            <person name="Peng K."/>
            <person name="Li R."/>
        </authorList>
    </citation>
    <scope>NUCLEOTIDE SEQUENCE [LARGE SCALE GENOMIC DNA]</scope>
    <source>
        <strain evidence="1 2">XM9F202-2</strain>
    </source>
</reference>
<accession>A0A7T8ARQ8</accession>
<organism evidence="1 2">
    <name type="scientific">Acinetobacter variabilis</name>
    <dbReference type="NCBI Taxonomy" id="70346"/>
    <lineage>
        <taxon>Bacteria</taxon>
        <taxon>Pseudomonadati</taxon>
        <taxon>Pseudomonadota</taxon>
        <taxon>Gammaproteobacteria</taxon>
        <taxon>Moraxellales</taxon>
        <taxon>Moraxellaceae</taxon>
        <taxon>Acinetobacter</taxon>
    </lineage>
</organism>
<dbReference type="EMBL" id="CP060811">
    <property type="protein sequence ID" value="QQN89397.1"/>
    <property type="molecule type" value="Genomic_DNA"/>
</dbReference>
<proteinExistence type="predicted"/>
<dbReference type="RefSeq" id="WP_180179313.1">
    <property type="nucleotide sequence ID" value="NZ_CP060811.1"/>
</dbReference>
<name>A0A7T8ARQ8_9GAMM</name>